<dbReference type="SUPFAM" id="SSF55073">
    <property type="entry name" value="Nucleotide cyclase"/>
    <property type="match status" value="1"/>
</dbReference>
<evidence type="ECO:0000313" key="5">
    <source>
        <dbReference type="Proteomes" id="UP000570851"/>
    </source>
</evidence>
<dbReference type="InterPro" id="IPR001633">
    <property type="entry name" value="EAL_dom"/>
</dbReference>
<dbReference type="CDD" id="cd01948">
    <property type="entry name" value="EAL"/>
    <property type="match status" value="1"/>
</dbReference>
<feature type="transmembrane region" description="Helical" evidence="1">
    <location>
        <begin position="27"/>
        <end position="48"/>
    </location>
</feature>
<keyword evidence="1" id="KW-1133">Transmembrane helix</keyword>
<dbReference type="GeneID" id="58723337"/>
<sequence>MQLNQKLYLYSTLDNFRLLNKNYTAKIMLVAFLGTHIPLLTLLFSFVISNSYSWEMTIRVLVIALFATLIGTVVTLYALHHLLIPVNLTSATLRDYLNNKTLPNLPTEFVDEAGTLMADTSQTLHKLDELIDYISNYDKLTGLPNRELLRERVNQALSQQYSQKMVAVMVLGIDDFTGISHALEHEQSNLLLRAVGQRLTSCLAQKDILAHLSGDEFAIARVEIPSIESIVKLSQLLLSALNKPFTIKGDQIHITASIGITINQPDNLHDVDQLLQQAHVALYQAKQQGRSQHQFYSPEINAQLQERLALENELHGALQRNEIVVYYQPIIDLQTQQITAVEALVRWQHPTRGLVSPAKFIPIAEANGLIVEIGEWVLRTACLQNRAWQLAGLPPIRMSVNLSARQFEESNLVELVGEIIQESGLHPSYLELEVTESSLMADIQRSVTILKQLRELGVWLALDDFGTGYSSLNYLKRFPVNMLKIDRSFVQDVCSNPDSAAVTNAIIALAKSLQLKITAEGIETQQQLSYLQKRGCQEGQGYYFGIPAPANEITEILQPEEAKEAMLYDRPGVIAV</sequence>
<organism evidence="4 5">
    <name type="scientific">Trichormus variabilis N2B</name>
    <dbReference type="NCBI Taxonomy" id="2681315"/>
    <lineage>
        <taxon>Bacteria</taxon>
        <taxon>Bacillati</taxon>
        <taxon>Cyanobacteriota</taxon>
        <taxon>Cyanophyceae</taxon>
        <taxon>Nostocales</taxon>
        <taxon>Nostocaceae</taxon>
        <taxon>Trichormus</taxon>
    </lineage>
</organism>
<dbReference type="EMBL" id="JACKZP010000003">
    <property type="protein sequence ID" value="MBC1300632.1"/>
    <property type="molecule type" value="Genomic_DNA"/>
</dbReference>
<reference evidence="4 5" key="1">
    <citation type="submission" date="2019-11" db="EMBL/GenBank/DDBJ databases">
        <title>Comparison of genomes from free-living endosymbiotic cyanobacteria isolated from Azolla.</title>
        <authorList>
            <person name="Thiel T."/>
            <person name="Pratte B."/>
        </authorList>
    </citation>
    <scope>NUCLEOTIDE SEQUENCE [LARGE SCALE GENOMIC DNA]</scope>
    <source>
        <strain evidence="4 5">N2B</strain>
    </source>
</reference>
<name>A0ABR6S2K9_ANAVA</name>
<keyword evidence="5" id="KW-1185">Reference proteome</keyword>
<dbReference type="SUPFAM" id="SSF141868">
    <property type="entry name" value="EAL domain-like"/>
    <property type="match status" value="1"/>
</dbReference>
<dbReference type="SMART" id="SM00052">
    <property type="entry name" value="EAL"/>
    <property type="match status" value="1"/>
</dbReference>
<dbReference type="InterPro" id="IPR029787">
    <property type="entry name" value="Nucleotide_cyclase"/>
</dbReference>
<dbReference type="Pfam" id="PF00563">
    <property type="entry name" value="EAL"/>
    <property type="match status" value="1"/>
</dbReference>
<dbReference type="Pfam" id="PF00990">
    <property type="entry name" value="GGDEF"/>
    <property type="match status" value="1"/>
</dbReference>
<evidence type="ECO:0000313" key="4">
    <source>
        <dbReference type="EMBL" id="MBC1300632.1"/>
    </source>
</evidence>
<evidence type="ECO:0000259" key="3">
    <source>
        <dbReference type="PROSITE" id="PS50887"/>
    </source>
</evidence>
<dbReference type="InterPro" id="IPR050706">
    <property type="entry name" value="Cyclic-di-GMP_PDE-like"/>
</dbReference>
<dbReference type="Gene3D" id="3.30.70.270">
    <property type="match status" value="1"/>
</dbReference>
<dbReference type="PANTHER" id="PTHR33121:SF70">
    <property type="entry name" value="SIGNALING PROTEIN YKOW"/>
    <property type="match status" value="1"/>
</dbReference>
<keyword evidence="1" id="KW-0472">Membrane</keyword>
<proteinExistence type="predicted"/>
<feature type="domain" description="EAL" evidence="2">
    <location>
        <begin position="307"/>
        <end position="561"/>
    </location>
</feature>
<dbReference type="InterPro" id="IPR035919">
    <property type="entry name" value="EAL_sf"/>
</dbReference>
<keyword evidence="1" id="KW-0812">Transmembrane</keyword>
<accession>A0ABR6S2K9</accession>
<dbReference type="InterPro" id="IPR043128">
    <property type="entry name" value="Rev_trsase/Diguanyl_cyclase"/>
</dbReference>
<gene>
    <name evidence="4" type="ORF">GNE12_01730</name>
</gene>
<dbReference type="Proteomes" id="UP000570851">
    <property type="component" value="Unassembled WGS sequence"/>
</dbReference>
<protein>
    <submittedName>
        <fullName evidence="4">EAL domain-containing protein</fullName>
    </submittedName>
</protein>
<dbReference type="CDD" id="cd01949">
    <property type="entry name" value="GGDEF"/>
    <property type="match status" value="1"/>
</dbReference>
<dbReference type="SMART" id="SM00267">
    <property type="entry name" value="GGDEF"/>
    <property type="match status" value="1"/>
</dbReference>
<evidence type="ECO:0000256" key="1">
    <source>
        <dbReference type="SAM" id="Phobius"/>
    </source>
</evidence>
<dbReference type="PROSITE" id="PS50883">
    <property type="entry name" value="EAL"/>
    <property type="match status" value="1"/>
</dbReference>
<dbReference type="InterPro" id="IPR000160">
    <property type="entry name" value="GGDEF_dom"/>
</dbReference>
<dbReference type="RefSeq" id="WP_011317550.1">
    <property type="nucleotide sequence ID" value="NZ_JACKZP010000003.1"/>
</dbReference>
<evidence type="ECO:0000259" key="2">
    <source>
        <dbReference type="PROSITE" id="PS50883"/>
    </source>
</evidence>
<feature type="transmembrane region" description="Helical" evidence="1">
    <location>
        <begin position="60"/>
        <end position="79"/>
    </location>
</feature>
<dbReference type="Gene3D" id="3.20.20.450">
    <property type="entry name" value="EAL domain"/>
    <property type="match status" value="1"/>
</dbReference>
<dbReference type="NCBIfam" id="TIGR00254">
    <property type="entry name" value="GGDEF"/>
    <property type="match status" value="1"/>
</dbReference>
<dbReference type="PANTHER" id="PTHR33121">
    <property type="entry name" value="CYCLIC DI-GMP PHOSPHODIESTERASE PDEF"/>
    <property type="match status" value="1"/>
</dbReference>
<dbReference type="PROSITE" id="PS50887">
    <property type="entry name" value="GGDEF"/>
    <property type="match status" value="1"/>
</dbReference>
<comment type="caution">
    <text evidence="4">The sequence shown here is derived from an EMBL/GenBank/DDBJ whole genome shotgun (WGS) entry which is preliminary data.</text>
</comment>
<feature type="domain" description="GGDEF" evidence="3">
    <location>
        <begin position="164"/>
        <end position="298"/>
    </location>
</feature>